<organism evidence="2 3">
    <name type="scientific">Alicyclobacillus tolerans</name>
    <dbReference type="NCBI Taxonomy" id="90970"/>
    <lineage>
        <taxon>Bacteria</taxon>
        <taxon>Bacillati</taxon>
        <taxon>Bacillota</taxon>
        <taxon>Bacilli</taxon>
        <taxon>Bacillales</taxon>
        <taxon>Alicyclobacillaceae</taxon>
        <taxon>Alicyclobacillus</taxon>
    </lineage>
</organism>
<sequence length="81" mass="9314">MSLPVASDERTDARQTSSRPMRKREILDAENRTPIAKAGTVFVSSYSIPMNLIVQMMKPNIQLHVTQSNKRFCSRIHFFMT</sequence>
<comment type="caution">
    <text evidence="2">The sequence shown here is derived from an EMBL/GenBank/DDBJ whole genome shotgun (WGS) entry which is preliminary data.</text>
</comment>
<dbReference type="EMBL" id="JAURUO010000012">
    <property type="protein sequence ID" value="MDP9729222.1"/>
    <property type="molecule type" value="Genomic_DNA"/>
</dbReference>
<reference evidence="2 3" key="1">
    <citation type="submission" date="2023-07" db="EMBL/GenBank/DDBJ databases">
        <title>Genomic Encyclopedia of Type Strains, Phase IV (KMG-IV): sequencing the most valuable type-strain genomes for metagenomic binning, comparative biology and taxonomic classification.</title>
        <authorList>
            <person name="Goeker M."/>
        </authorList>
    </citation>
    <scope>NUCLEOTIDE SEQUENCE [LARGE SCALE GENOMIC DNA]</scope>
    <source>
        <strain evidence="2 3">DSM 25924</strain>
    </source>
</reference>
<protein>
    <submittedName>
        <fullName evidence="2">Uncharacterized protein</fullName>
    </submittedName>
</protein>
<keyword evidence="3" id="KW-1185">Reference proteome</keyword>
<evidence type="ECO:0000313" key="3">
    <source>
        <dbReference type="Proteomes" id="UP001229209"/>
    </source>
</evidence>
<proteinExistence type="predicted"/>
<gene>
    <name evidence="2" type="ORF">J2S04_002192</name>
</gene>
<feature type="region of interest" description="Disordered" evidence="1">
    <location>
        <begin position="1"/>
        <end position="28"/>
    </location>
</feature>
<dbReference type="Proteomes" id="UP001229209">
    <property type="component" value="Unassembled WGS sequence"/>
</dbReference>
<evidence type="ECO:0000256" key="1">
    <source>
        <dbReference type="SAM" id="MobiDB-lite"/>
    </source>
</evidence>
<name>A0ABT9LY77_9BACL</name>
<accession>A0ABT9LY77</accession>
<evidence type="ECO:0000313" key="2">
    <source>
        <dbReference type="EMBL" id="MDP9729222.1"/>
    </source>
</evidence>